<reference evidence="5" key="1">
    <citation type="submission" date="2020-06" db="EMBL/GenBank/DDBJ databases">
        <title>Insight into the genomes of haloalkaliphilic bacilli from Kenyan soda lakes.</title>
        <authorList>
            <person name="Mwirichia R."/>
            <person name="Villamizar G.C."/>
            <person name="Poehlein A."/>
            <person name="Mugweru J."/>
            <person name="Kipnyargis A."/>
            <person name="Kiplimo D."/>
            <person name="Orwa P."/>
            <person name="Daniel R."/>
        </authorList>
    </citation>
    <scope>NUCLEOTIDE SEQUENCE</scope>
    <source>
        <strain evidence="5">B1096_S55</strain>
    </source>
</reference>
<dbReference type="SMART" id="SM00347">
    <property type="entry name" value="HTH_MARR"/>
    <property type="match status" value="1"/>
</dbReference>
<evidence type="ECO:0000313" key="5">
    <source>
        <dbReference type="EMBL" id="MCR6098280.1"/>
    </source>
</evidence>
<dbReference type="PRINTS" id="PR00598">
    <property type="entry name" value="HTHMARR"/>
</dbReference>
<dbReference type="InterPro" id="IPR036390">
    <property type="entry name" value="WH_DNA-bd_sf"/>
</dbReference>
<organism evidence="5 6">
    <name type="scientific">Salipaludibacillus agaradhaerens</name>
    <name type="common">Bacillus agaradhaerens</name>
    <dbReference type="NCBI Taxonomy" id="76935"/>
    <lineage>
        <taxon>Bacteria</taxon>
        <taxon>Bacillati</taxon>
        <taxon>Bacillota</taxon>
        <taxon>Bacilli</taxon>
        <taxon>Bacillales</taxon>
        <taxon>Bacillaceae</taxon>
    </lineage>
</organism>
<comment type="caution">
    <text evidence="5">The sequence shown here is derived from an EMBL/GenBank/DDBJ whole genome shotgun (WGS) entry which is preliminary data.</text>
</comment>
<keyword evidence="2" id="KW-0238">DNA-binding</keyword>
<evidence type="ECO:0000313" key="6">
    <source>
        <dbReference type="Proteomes" id="UP001057753"/>
    </source>
</evidence>
<evidence type="ECO:0000259" key="4">
    <source>
        <dbReference type="PROSITE" id="PS50995"/>
    </source>
</evidence>
<dbReference type="Proteomes" id="UP001057753">
    <property type="component" value="Unassembled WGS sequence"/>
</dbReference>
<keyword evidence="1" id="KW-0805">Transcription regulation</keyword>
<dbReference type="EMBL" id="JABXYM010000001">
    <property type="protein sequence ID" value="MCR6098280.1"/>
    <property type="molecule type" value="Genomic_DNA"/>
</dbReference>
<dbReference type="InterPro" id="IPR039422">
    <property type="entry name" value="MarR/SlyA-like"/>
</dbReference>
<proteinExistence type="predicted"/>
<feature type="domain" description="HTH marR-type" evidence="4">
    <location>
        <begin position="16"/>
        <end position="148"/>
    </location>
</feature>
<evidence type="ECO:0000256" key="1">
    <source>
        <dbReference type="ARBA" id="ARBA00023015"/>
    </source>
</evidence>
<dbReference type="Pfam" id="PF01047">
    <property type="entry name" value="MarR"/>
    <property type="match status" value="1"/>
</dbReference>
<dbReference type="PROSITE" id="PS50995">
    <property type="entry name" value="HTH_MARR_2"/>
    <property type="match status" value="1"/>
</dbReference>
<evidence type="ECO:0000256" key="3">
    <source>
        <dbReference type="ARBA" id="ARBA00023163"/>
    </source>
</evidence>
<dbReference type="GO" id="GO:0006950">
    <property type="term" value="P:response to stress"/>
    <property type="evidence" value="ECO:0007669"/>
    <property type="project" value="TreeGrafter"/>
</dbReference>
<dbReference type="PANTHER" id="PTHR33164">
    <property type="entry name" value="TRANSCRIPTIONAL REGULATOR, MARR FAMILY"/>
    <property type="match status" value="1"/>
</dbReference>
<keyword evidence="3" id="KW-0804">Transcription</keyword>
<dbReference type="AlphaFoldDB" id="A0A9Q4FZ14"/>
<sequence>MIVEIQDNKHIEENLSLKLFIVLNRALQSVKKRVEENIKSFGLNPTEFAVLELLYSKGDQPIQKIGEKVLIASSSITYVVDKLEKKRFIDRKPCPKDRRITYAAITEAGTDVMNDIFPKHRDAIEEICSGLDEKEKMMVIEQLKKLGFHAQSIEL</sequence>
<evidence type="ECO:0000256" key="2">
    <source>
        <dbReference type="ARBA" id="ARBA00023125"/>
    </source>
</evidence>
<keyword evidence="6" id="KW-1185">Reference proteome</keyword>
<dbReference type="OrthoDB" id="9799747at2"/>
<dbReference type="GO" id="GO:0003700">
    <property type="term" value="F:DNA-binding transcription factor activity"/>
    <property type="evidence" value="ECO:0007669"/>
    <property type="project" value="InterPro"/>
</dbReference>
<dbReference type="Gene3D" id="1.10.10.10">
    <property type="entry name" value="Winged helix-like DNA-binding domain superfamily/Winged helix DNA-binding domain"/>
    <property type="match status" value="1"/>
</dbReference>
<gene>
    <name evidence="5" type="ORF">HXA33_17230</name>
</gene>
<dbReference type="GO" id="GO:0003677">
    <property type="term" value="F:DNA binding"/>
    <property type="evidence" value="ECO:0007669"/>
    <property type="project" value="UniProtKB-KW"/>
</dbReference>
<dbReference type="RefSeq" id="WP_078578472.1">
    <property type="nucleotide sequence ID" value="NZ_JABXYM010000001.1"/>
</dbReference>
<name>A0A9Q4FZ14_SALAG</name>
<dbReference type="InterPro" id="IPR000835">
    <property type="entry name" value="HTH_MarR-typ"/>
</dbReference>
<protein>
    <submittedName>
        <fullName evidence="5">MarR family transcriptional regulator</fullName>
    </submittedName>
</protein>
<accession>A0A9Q4FZ14</accession>
<dbReference type="PANTHER" id="PTHR33164:SF56">
    <property type="entry name" value="HTH-TYPE TRANSCRIPTIONAL REGULATOR MHQR"/>
    <property type="match status" value="1"/>
</dbReference>
<dbReference type="SUPFAM" id="SSF46785">
    <property type="entry name" value="Winged helix' DNA-binding domain"/>
    <property type="match status" value="1"/>
</dbReference>
<dbReference type="InterPro" id="IPR036388">
    <property type="entry name" value="WH-like_DNA-bd_sf"/>
</dbReference>